<accession>A0A927H5I8</accession>
<protein>
    <submittedName>
        <fullName evidence="1">Spore gernimation protein GerPD</fullName>
    </submittedName>
</protein>
<comment type="caution">
    <text evidence="1">The sequence shown here is derived from an EMBL/GenBank/DDBJ whole genome shotgun (WGS) entry which is preliminary data.</text>
</comment>
<proteinExistence type="predicted"/>
<dbReference type="Proteomes" id="UP000632125">
    <property type="component" value="Unassembled WGS sequence"/>
</dbReference>
<dbReference type="AlphaFoldDB" id="A0A927H5I8"/>
<gene>
    <name evidence="1" type="ORF">IDH41_13105</name>
</gene>
<name>A0A927H5I8_9BACL</name>
<keyword evidence="2" id="KW-1185">Reference proteome</keyword>
<sequence>MHFKVVNHKLSVGHIEMLGVSSASMVQVGDTDNVSLYSMFDTPPESVIVGPLAPFPLPESASEALVEGTEVAEESD</sequence>
<reference evidence="1" key="1">
    <citation type="submission" date="2020-09" db="EMBL/GenBank/DDBJ databases">
        <title>A novel bacterium of genus Paenibacillus, isolated from South China Sea.</title>
        <authorList>
            <person name="Huang H."/>
            <person name="Mo K."/>
            <person name="Hu Y."/>
        </authorList>
    </citation>
    <scope>NUCLEOTIDE SEQUENCE</scope>
    <source>
        <strain evidence="1">IB182493</strain>
    </source>
</reference>
<evidence type="ECO:0000313" key="1">
    <source>
        <dbReference type="EMBL" id="MBD2869521.1"/>
    </source>
</evidence>
<evidence type="ECO:0000313" key="2">
    <source>
        <dbReference type="Proteomes" id="UP000632125"/>
    </source>
</evidence>
<dbReference type="EMBL" id="JACXIY010000015">
    <property type="protein sequence ID" value="MBD2869521.1"/>
    <property type="molecule type" value="Genomic_DNA"/>
</dbReference>
<organism evidence="1 2">
    <name type="scientific">Paenibacillus arenilitoris</name>
    <dbReference type="NCBI Taxonomy" id="2772299"/>
    <lineage>
        <taxon>Bacteria</taxon>
        <taxon>Bacillati</taxon>
        <taxon>Bacillota</taxon>
        <taxon>Bacilli</taxon>
        <taxon>Bacillales</taxon>
        <taxon>Paenibacillaceae</taxon>
        <taxon>Paenibacillus</taxon>
    </lineage>
</organism>